<keyword evidence="4" id="KW-1133">Transmembrane helix</keyword>
<dbReference type="SMART" id="SM00255">
    <property type="entry name" value="TIR"/>
    <property type="match status" value="1"/>
</dbReference>
<evidence type="ECO:0000256" key="3">
    <source>
        <dbReference type="ARBA" id="ARBA00022729"/>
    </source>
</evidence>
<evidence type="ECO:0000256" key="1">
    <source>
        <dbReference type="ARBA" id="ARBA00004370"/>
    </source>
</evidence>
<dbReference type="EMBL" id="JARQWQ010000010">
    <property type="protein sequence ID" value="KAK2569156.1"/>
    <property type="molecule type" value="Genomic_DNA"/>
</dbReference>
<dbReference type="InterPro" id="IPR000157">
    <property type="entry name" value="TIR_dom"/>
</dbReference>
<proteinExistence type="predicted"/>
<keyword evidence="2" id="KW-0812">Transmembrane</keyword>
<evidence type="ECO:0000313" key="8">
    <source>
        <dbReference type="EMBL" id="KAK2569156.1"/>
    </source>
</evidence>
<protein>
    <submittedName>
        <fullName evidence="8">Stimulator of interferon genes protein</fullName>
    </submittedName>
</protein>
<comment type="caution">
    <text evidence="8">The sequence shown here is derived from an EMBL/GenBank/DDBJ whole genome shotgun (WGS) entry which is preliminary data.</text>
</comment>
<dbReference type="Pfam" id="PF13676">
    <property type="entry name" value="TIR_2"/>
    <property type="match status" value="1"/>
</dbReference>
<evidence type="ECO:0000256" key="6">
    <source>
        <dbReference type="SAM" id="MobiDB-lite"/>
    </source>
</evidence>
<dbReference type="AlphaFoldDB" id="A0AAD9QXB3"/>
<reference evidence="8" key="2">
    <citation type="journal article" date="2023" name="Science">
        <title>Genomic signatures of disease resistance in endangered staghorn corals.</title>
        <authorList>
            <person name="Vollmer S.V."/>
            <person name="Selwyn J.D."/>
            <person name="Despard B.A."/>
            <person name="Roesel C.L."/>
        </authorList>
    </citation>
    <scope>NUCLEOTIDE SEQUENCE</scope>
    <source>
        <strain evidence="8">K2</strain>
    </source>
</reference>
<dbReference type="PANTHER" id="PTHR24365">
    <property type="entry name" value="TOLL-LIKE RECEPTOR"/>
    <property type="match status" value="1"/>
</dbReference>
<keyword evidence="3" id="KW-0732">Signal</keyword>
<dbReference type="Gene3D" id="3.40.50.10140">
    <property type="entry name" value="Toll/interleukin-1 receptor homology (TIR) domain"/>
    <property type="match status" value="1"/>
</dbReference>
<dbReference type="GO" id="GO:0005886">
    <property type="term" value="C:plasma membrane"/>
    <property type="evidence" value="ECO:0007669"/>
    <property type="project" value="TreeGrafter"/>
</dbReference>
<sequence>MADLSIFQPNTAGSGVRGSYLKIDNWLNQTFVIVDSSNGWEYPDELSLNVTVYPSRRTVEDMTNFYPPGSSLSDPPTTPSTIIGAFKYHAFLIHNTGDTEDVKTILSVLESYGLKCCIHWRDFIPGKPYVENIVDSVQNSFKVIAILSRSSFPSECLSFEIQHTLKRLMDNGDDCLILIALDRDVVSNLPQAIRDRSYIDFTERAYRSNWEKRVVEILSKGVVGEDDSLSDTASSSESHYNDDSQRPISEGSSTGSEGTALL</sequence>
<feature type="region of interest" description="Disordered" evidence="6">
    <location>
        <begin position="225"/>
        <end position="262"/>
    </location>
</feature>
<dbReference type="Proteomes" id="UP001249851">
    <property type="component" value="Unassembled WGS sequence"/>
</dbReference>
<comment type="subcellular location">
    <subcellularLocation>
        <location evidence="1">Membrane</location>
    </subcellularLocation>
</comment>
<evidence type="ECO:0000313" key="9">
    <source>
        <dbReference type="Proteomes" id="UP001249851"/>
    </source>
</evidence>
<evidence type="ECO:0000256" key="2">
    <source>
        <dbReference type="ARBA" id="ARBA00022692"/>
    </source>
</evidence>
<reference evidence="8" key="1">
    <citation type="journal article" date="2023" name="G3 (Bethesda)">
        <title>Whole genome assembly and annotation of the endangered Caribbean coral Acropora cervicornis.</title>
        <authorList>
            <person name="Selwyn J.D."/>
            <person name="Vollmer S.V."/>
        </authorList>
    </citation>
    <scope>NUCLEOTIDE SEQUENCE</scope>
    <source>
        <strain evidence="8">K2</strain>
    </source>
</reference>
<keyword evidence="9" id="KW-1185">Reference proteome</keyword>
<feature type="domain" description="TIR" evidence="7">
    <location>
        <begin position="86"/>
        <end position="218"/>
    </location>
</feature>
<keyword evidence="5" id="KW-0472">Membrane</keyword>
<feature type="compositionally biased region" description="Low complexity" evidence="6">
    <location>
        <begin position="249"/>
        <end position="262"/>
    </location>
</feature>
<evidence type="ECO:0000256" key="5">
    <source>
        <dbReference type="ARBA" id="ARBA00023136"/>
    </source>
</evidence>
<gene>
    <name evidence="8" type="ORF">P5673_006052</name>
</gene>
<dbReference type="PANTHER" id="PTHR24365:SF530">
    <property type="entry name" value="MSTPROX-RELATED"/>
    <property type="match status" value="1"/>
</dbReference>
<dbReference type="SUPFAM" id="SSF52200">
    <property type="entry name" value="Toll/Interleukin receptor TIR domain"/>
    <property type="match status" value="1"/>
</dbReference>
<dbReference type="GO" id="GO:0038023">
    <property type="term" value="F:signaling receptor activity"/>
    <property type="evidence" value="ECO:0007669"/>
    <property type="project" value="TreeGrafter"/>
</dbReference>
<accession>A0AAD9QXB3</accession>
<organism evidence="8 9">
    <name type="scientific">Acropora cervicornis</name>
    <name type="common">Staghorn coral</name>
    <dbReference type="NCBI Taxonomy" id="6130"/>
    <lineage>
        <taxon>Eukaryota</taxon>
        <taxon>Metazoa</taxon>
        <taxon>Cnidaria</taxon>
        <taxon>Anthozoa</taxon>
        <taxon>Hexacorallia</taxon>
        <taxon>Scleractinia</taxon>
        <taxon>Astrocoeniina</taxon>
        <taxon>Acroporidae</taxon>
        <taxon>Acropora</taxon>
    </lineage>
</organism>
<dbReference type="GO" id="GO:0002224">
    <property type="term" value="P:toll-like receptor signaling pathway"/>
    <property type="evidence" value="ECO:0007669"/>
    <property type="project" value="TreeGrafter"/>
</dbReference>
<dbReference type="InterPro" id="IPR035897">
    <property type="entry name" value="Toll_tir_struct_dom_sf"/>
</dbReference>
<evidence type="ECO:0000256" key="4">
    <source>
        <dbReference type="ARBA" id="ARBA00022989"/>
    </source>
</evidence>
<dbReference type="PROSITE" id="PS50104">
    <property type="entry name" value="TIR"/>
    <property type="match status" value="1"/>
</dbReference>
<name>A0AAD9QXB3_ACRCE</name>
<evidence type="ECO:0000259" key="7">
    <source>
        <dbReference type="PROSITE" id="PS50104"/>
    </source>
</evidence>